<evidence type="ECO:0000313" key="1">
    <source>
        <dbReference type="EMBL" id="PUA32655.1"/>
    </source>
</evidence>
<proteinExistence type="predicted"/>
<dbReference type="NCBIfam" id="TIGR01896">
    <property type="entry name" value="cas_AF1879"/>
    <property type="match status" value="1"/>
</dbReference>
<comment type="caution">
    <text evidence="1">The sequence shown here is derived from an EMBL/GenBank/DDBJ whole genome shotgun (WGS) entry which is preliminary data.</text>
</comment>
<dbReference type="Pfam" id="PF06023">
    <property type="entry name" value="Csa1"/>
    <property type="match status" value="1"/>
</dbReference>
<evidence type="ECO:0000313" key="2">
    <source>
        <dbReference type="Proteomes" id="UP000244066"/>
    </source>
</evidence>
<organism evidence="1 2">
    <name type="scientific">Candidatus Terraquivivens tikiterensis</name>
    <dbReference type="NCBI Taxonomy" id="1980982"/>
    <lineage>
        <taxon>Archaea</taxon>
        <taxon>Nitrososphaerota</taxon>
        <taxon>Candidatus Wolframiiraptoraceae</taxon>
        <taxon>Candidatus Terraquivivens</taxon>
    </lineage>
</organism>
<accession>A0A2R7Y539</accession>
<dbReference type="InterPro" id="IPR009260">
    <property type="entry name" value="CRISPR-ass_Csa1"/>
</dbReference>
<sequence length="300" mass="34118">MPFYSYDDVLRVSQLIQDMPCEVSEELRGWHWREPPLLPTYNVKINASDLSFGCKTGRLAFLRHHVRAAEAIPEGLRFGKLVHRVIADATTTAKAILYCSKPTSGIDFYERFIDYLPMVVNVNGLSDDYVNAVNAIWRQAALAYSSALDKVVTLSKYLRLDGIVSRVVPWICEFPIDGRLLGLSRAIRLDALIPPALIIEFKTRRPCRDFEITLAGYVLCFECQFKIPVNHAVLLYMEFSNDKRSFKVYENILRIDDALRMEFVERRDLYASKASSGVDPGIPEDCDPFCPYLGVCRSGD</sequence>
<gene>
    <name evidence="1" type="ORF">B9J98_04170</name>
</gene>
<dbReference type="EMBL" id="NDWU01000008">
    <property type="protein sequence ID" value="PUA32655.1"/>
    <property type="molecule type" value="Genomic_DNA"/>
</dbReference>
<reference evidence="1 2" key="1">
    <citation type="submission" date="2017-04" db="EMBL/GenBank/DDBJ databases">
        <title>Draft Aigarchaeota genome from a New Zealand hot spring.</title>
        <authorList>
            <person name="Reysenbach A.-L."/>
            <person name="Donaho J.A."/>
            <person name="Gerhart J."/>
            <person name="Kelley J.F."/>
            <person name="Kouba K."/>
            <person name="Podar M."/>
            <person name="Stott M."/>
        </authorList>
    </citation>
    <scope>NUCLEOTIDE SEQUENCE [LARGE SCALE GENOMIC DNA]</scope>
    <source>
        <strain evidence="1">NZ13_MG1</strain>
    </source>
</reference>
<dbReference type="Proteomes" id="UP000244066">
    <property type="component" value="Unassembled WGS sequence"/>
</dbReference>
<dbReference type="AlphaFoldDB" id="A0A2R7Y539"/>
<protein>
    <submittedName>
        <fullName evidence="1">Type I-A CRISPR-associated protein Cas4/Csa1</fullName>
    </submittedName>
</protein>
<name>A0A2R7Y539_9ARCH</name>